<keyword evidence="1" id="KW-0378">Hydrolase</keyword>
<dbReference type="RefSeq" id="WP_000823057.1">
    <property type="nucleotide sequence ID" value="NZ_CP107720.1"/>
</dbReference>
<keyword evidence="1" id="KW-0540">Nuclease</keyword>
<proteinExistence type="predicted"/>
<sequence length="158" mass="18144">MKRKEIPIYKQELFQKQKGLCALTGIKIHEVNKAHLDHDHILTGSNAGRCRGLLIAQANVLEGRIKHQFKRSGLDGKIDYIEFLKNLVQYLEKDYSDNPTHPQLIPDLKKAFSRKNLSEMKAITGSNLKTKKELEKVYSNQIKVKYENEISPSIGKTR</sequence>
<dbReference type="SUPFAM" id="SSF54060">
    <property type="entry name" value="His-Me finger endonucleases"/>
    <property type="match status" value="1"/>
</dbReference>
<dbReference type="Gene3D" id="1.10.720.10">
    <property type="match status" value="1"/>
</dbReference>
<dbReference type="EMBL" id="SCIU01000017">
    <property type="protein sequence ID" value="RXB31069.1"/>
    <property type="molecule type" value="Genomic_DNA"/>
</dbReference>
<reference evidence="1 2" key="1">
    <citation type="submission" date="2019-01" db="EMBL/GenBank/DDBJ databases">
        <title>Genomic analysis of febrile catheter-associated UTI E. coli isolates.</title>
        <authorList>
            <person name="Potter R."/>
            <person name="Zou Z."/>
            <person name="Henderson J."/>
            <person name="Dantas G."/>
        </authorList>
    </citation>
    <scope>NUCLEOTIDE SEQUENCE [LARGE SCALE GENOMIC DNA]</scope>
    <source>
        <strain evidence="1 2">49_rectal</strain>
    </source>
</reference>
<accession>A0A9Q7NXX4</accession>
<dbReference type="SUPFAM" id="SSF68918">
    <property type="entry name" value="Recombination endonuclease VII, C-terminal and dimerization domains"/>
    <property type="match status" value="1"/>
</dbReference>
<dbReference type="InterPro" id="IPR044925">
    <property type="entry name" value="His-Me_finger_sf"/>
</dbReference>
<gene>
    <name evidence="1" type="ORF">EPS97_10750</name>
</gene>
<dbReference type="Proteomes" id="UP000290652">
    <property type="component" value="Unassembled WGS sequence"/>
</dbReference>
<evidence type="ECO:0000313" key="1">
    <source>
        <dbReference type="EMBL" id="RXB31069.1"/>
    </source>
</evidence>
<keyword evidence="1" id="KW-0255">Endonuclease</keyword>
<protein>
    <submittedName>
        <fullName evidence="1">Endonuclease VII</fullName>
    </submittedName>
</protein>
<dbReference type="GO" id="GO:0004519">
    <property type="term" value="F:endonuclease activity"/>
    <property type="evidence" value="ECO:0007669"/>
    <property type="project" value="UniProtKB-KW"/>
</dbReference>
<comment type="caution">
    <text evidence="1">The sequence shown here is derived from an EMBL/GenBank/DDBJ whole genome shotgun (WGS) entry which is preliminary data.</text>
</comment>
<dbReference type="InterPro" id="IPR004211">
    <property type="entry name" value="Endonuclease_7"/>
</dbReference>
<dbReference type="InterPro" id="IPR036309">
    <property type="entry name" value="T4_recomb_endonuclease_dim_sf"/>
</dbReference>
<dbReference type="InterPro" id="IPR038563">
    <property type="entry name" value="Endonuclease_7_sf"/>
</dbReference>
<dbReference type="AlphaFoldDB" id="A0A9Q7NXX4"/>
<evidence type="ECO:0000313" key="2">
    <source>
        <dbReference type="Proteomes" id="UP000290652"/>
    </source>
</evidence>
<dbReference type="Gene3D" id="3.40.1800.10">
    <property type="entry name" value="His-Me finger endonucleases"/>
    <property type="match status" value="1"/>
</dbReference>
<organism evidence="1 2">
    <name type="scientific">Escherichia coli</name>
    <dbReference type="NCBI Taxonomy" id="562"/>
    <lineage>
        <taxon>Bacteria</taxon>
        <taxon>Pseudomonadati</taxon>
        <taxon>Pseudomonadota</taxon>
        <taxon>Gammaproteobacteria</taxon>
        <taxon>Enterobacterales</taxon>
        <taxon>Enterobacteriaceae</taxon>
        <taxon>Escherichia</taxon>
    </lineage>
</organism>
<dbReference type="Pfam" id="PF02945">
    <property type="entry name" value="Endonuclease_7"/>
    <property type="match status" value="1"/>
</dbReference>
<name>A0A9Q7NXX4_ECOLX</name>